<evidence type="ECO:0000259" key="3">
    <source>
        <dbReference type="PROSITE" id="PS50977"/>
    </source>
</evidence>
<dbReference type="Pfam" id="PF00440">
    <property type="entry name" value="TetR_N"/>
    <property type="match status" value="1"/>
</dbReference>
<dbReference type="SUPFAM" id="SSF46689">
    <property type="entry name" value="Homeodomain-like"/>
    <property type="match status" value="1"/>
</dbReference>
<feature type="DNA-binding region" description="H-T-H motif" evidence="2">
    <location>
        <begin position="31"/>
        <end position="50"/>
    </location>
</feature>
<reference evidence="4" key="1">
    <citation type="submission" date="2020-10" db="EMBL/GenBank/DDBJ databases">
        <authorList>
            <person name="Gilroy R."/>
        </authorList>
    </citation>
    <scope>NUCLEOTIDE SEQUENCE</scope>
    <source>
        <strain evidence="4">11300</strain>
    </source>
</reference>
<name>A0A9D1I2X6_9FIRM</name>
<evidence type="ECO:0000313" key="4">
    <source>
        <dbReference type="EMBL" id="HIU27268.1"/>
    </source>
</evidence>
<evidence type="ECO:0000256" key="2">
    <source>
        <dbReference type="PROSITE-ProRule" id="PRU00335"/>
    </source>
</evidence>
<feature type="domain" description="HTH tetR-type" evidence="3">
    <location>
        <begin position="8"/>
        <end position="68"/>
    </location>
</feature>
<protein>
    <submittedName>
        <fullName evidence="4">TetR/AcrR family transcriptional regulator</fullName>
    </submittedName>
</protein>
<dbReference type="GO" id="GO:0003677">
    <property type="term" value="F:DNA binding"/>
    <property type="evidence" value="ECO:0007669"/>
    <property type="project" value="UniProtKB-UniRule"/>
</dbReference>
<accession>A0A9D1I2X6</accession>
<dbReference type="InterPro" id="IPR050624">
    <property type="entry name" value="HTH-type_Tx_Regulator"/>
</dbReference>
<keyword evidence="1 2" id="KW-0238">DNA-binding</keyword>
<organism evidence="4 5">
    <name type="scientific">Candidatus Fimisoma avicola</name>
    <dbReference type="NCBI Taxonomy" id="2840826"/>
    <lineage>
        <taxon>Bacteria</taxon>
        <taxon>Bacillati</taxon>
        <taxon>Bacillota</taxon>
        <taxon>Clostridia</taxon>
        <taxon>Eubacteriales</taxon>
        <taxon>Candidatus Fimisoma</taxon>
    </lineage>
</organism>
<dbReference type="AlphaFoldDB" id="A0A9D1I2X6"/>
<proteinExistence type="predicted"/>
<dbReference type="PANTHER" id="PTHR43479">
    <property type="entry name" value="ACREF/ENVCD OPERON REPRESSOR-RELATED"/>
    <property type="match status" value="1"/>
</dbReference>
<dbReference type="PROSITE" id="PS50977">
    <property type="entry name" value="HTH_TETR_2"/>
    <property type="match status" value="1"/>
</dbReference>
<dbReference type="PANTHER" id="PTHR43479:SF20">
    <property type="entry name" value="HTH TETR-TYPE DOMAIN-CONTAINING PROTEIN"/>
    <property type="match status" value="1"/>
</dbReference>
<dbReference type="Proteomes" id="UP000824091">
    <property type="component" value="Unassembled WGS sequence"/>
</dbReference>
<evidence type="ECO:0000313" key="5">
    <source>
        <dbReference type="Proteomes" id="UP000824091"/>
    </source>
</evidence>
<dbReference type="InterPro" id="IPR009057">
    <property type="entry name" value="Homeodomain-like_sf"/>
</dbReference>
<dbReference type="EMBL" id="DVMO01000041">
    <property type="protein sequence ID" value="HIU27268.1"/>
    <property type="molecule type" value="Genomic_DNA"/>
</dbReference>
<dbReference type="Gene3D" id="1.10.357.10">
    <property type="entry name" value="Tetracycline Repressor, domain 2"/>
    <property type="match status" value="1"/>
</dbReference>
<gene>
    <name evidence="4" type="ORF">IAD16_02655</name>
</gene>
<comment type="caution">
    <text evidence="4">The sequence shown here is derived from an EMBL/GenBank/DDBJ whole genome shotgun (WGS) entry which is preliminary data.</text>
</comment>
<evidence type="ECO:0000256" key="1">
    <source>
        <dbReference type="ARBA" id="ARBA00023125"/>
    </source>
</evidence>
<dbReference type="InterPro" id="IPR001647">
    <property type="entry name" value="HTH_TetR"/>
</dbReference>
<reference evidence="4" key="2">
    <citation type="journal article" date="2021" name="PeerJ">
        <title>Extensive microbial diversity within the chicken gut microbiome revealed by metagenomics and culture.</title>
        <authorList>
            <person name="Gilroy R."/>
            <person name="Ravi A."/>
            <person name="Getino M."/>
            <person name="Pursley I."/>
            <person name="Horton D.L."/>
            <person name="Alikhan N.F."/>
            <person name="Baker D."/>
            <person name="Gharbi K."/>
            <person name="Hall N."/>
            <person name="Watson M."/>
            <person name="Adriaenssens E.M."/>
            <person name="Foster-Nyarko E."/>
            <person name="Jarju S."/>
            <person name="Secka A."/>
            <person name="Antonio M."/>
            <person name="Oren A."/>
            <person name="Chaudhuri R.R."/>
            <person name="La Ragione R."/>
            <person name="Hildebrand F."/>
            <person name="Pallen M.J."/>
        </authorList>
    </citation>
    <scope>NUCLEOTIDE SEQUENCE</scope>
    <source>
        <strain evidence="4">11300</strain>
    </source>
</reference>
<sequence>MTDTDRTKILKEKLLSAGIDEIAAHGAEDFSLRRVAAACGASCAAPYKHFKNKEEFIQATIQYIDEKWNRLSRQIVASFDDPCERIPRLCAANVRFKLANPLYSMGGQSFTPSITDEIRALCKRDGRSDETMLLFSVSAMVSGTAWLISSGKLENSQDVMDLLMQKVSEEISLKDNHEKEI</sequence>